<evidence type="ECO:0000313" key="3">
    <source>
        <dbReference type="Proteomes" id="UP000815325"/>
    </source>
</evidence>
<dbReference type="Proteomes" id="UP000815325">
    <property type="component" value="Unassembled WGS sequence"/>
</dbReference>
<evidence type="ECO:0000313" key="2">
    <source>
        <dbReference type="EMBL" id="KAF5832272.1"/>
    </source>
</evidence>
<proteinExistence type="predicted"/>
<accession>A0ABQ7GCD7</accession>
<dbReference type="EMBL" id="MU069885">
    <property type="protein sequence ID" value="KAF5832272.1"/>
    <property type="molecule type" value="Genomic_DNA"/>
</dbReference>
<evidence type="ECO:0000256" key="1">
    <source>
        <dbReference type="SAM" id="MobiDB-lite"/>
    </source>
</evidence>
<reference evidence="2" key="1">
    <citation type="submission" date="2017-08" db="EMBL/GenBank/DDBJ databases">
        <authorList>
            <person name="Polle J.E."/>
            <person name="Barry K."/>
            <person name="Cushman J."/>
            <person name="Schmutz J."/>
            <person name="Tran D."/>
            <person name="Hathwaick L.T."/>
            <person name="Yim W.C."/>
            <person name="Jenkins J."/>
            <person name="Mckie-Krisberg Z.M."/>
            <person name="Prochnik S."/>
            <person name="Lindquist E."/>
            <person name="Dockter R.B."/>
            <person name="Adam C."/>
            <person name="Molina H."/>
            <person name="Bunkerborg J."/>
            <person name="Jin E."/>
            <person name="Buchheim M."/>
            <person name="Magnuson J."/>
        </authorList>
    </citation>
    <scope>NUCLEOTIDE SEQUENCE</scope>
    <source>
        <strain evidence="2">CCAP 19/18</strain>
    </source>
</reference>
<protein>
    <submittedName>
        <fullName evidence="2">Uncharacterized protein</fullName>
    </submittedName>
</protein>
<keyword evidence="3" id="KW-1185">Reference proteome</keyword>
<feature type="region of interest" description="Disordered" evidence="1">
    <location>
        <begin position="284"/>
        <end position="326"/>
    </location>
</feature>
<name>A0ABQ7GCD7_DUNSA</name>
<sequence>MLACLCSQGLGISRPWWASVDRPATHSGYVYLLQQEITCLLVLAGGDFACGVICEETSHALITVRAFVEAGDHKLARLCLQVEFFPVGGISEERKCALLLEQEIICLLACLCSQVEFLPVGGISEETSNALKASQKEAKKRTRKAKASIDGVDQSFEVRYDSIMKTNGGYMVDMAVNIDNRSTRHRVVVGAHYVQGQGLSSPEVAVESAMAALLEAKLPRQTEGLMSMGMFPTNYFSVAGAEQWFPEEFAKAFQWNAGKPYKEDQDKMWRFTRTRSYGAAFIDEQARMQREAEERPAHEKQEAAERERAKAEEEAREDAEYAKNAV</sequence>
<gene>
    <name evidence="2" type="ORF">DUNSADRAFT_11915</name>
</gene>
<comment type="caution">
    <text evidence="2">The sequence shown here is derived from an EMBL/GenBank/DDBJ whole genome shotgun (WGS) entry which is preliminary data.</text>
</comment>
<organism evidence="2 3">
    <name type="scientific">Dunaliella salina</name>
    <name type="common">Green alga</name>
    <name type="synonym">Protococcus salinus</name>
    <dbReference type="NCBI Taxonomy" id="3046"/>
    <lineage>
        <taxon>Eukaryota</taxon>
        <taxon>Viridiplantae</taxon>
        <taxon>Chlorophyta</taxon>
        <taxon>core chlorophytes</taxon>
        <taxon>Chlorophyceae</taxon>
        <taxon>CS clade</taxon>
        <taxon>Chlamydomonadales</taxon>
        <taxon>Dunaliellaceae</taxon>
        <taxon>Dunaliella</taxon>
    </lineage>
</organism>